<comment type="caution">
    <text evidence="1">The sequence shown here is derived from an EMBL/GenBank/DDBJ whole genome shotgun (WGS) entry which is preliminary data.</text>
</comment>
<dbReference type="PANTHER" id="PTHR31343">
    <property type="entry name" value="T15D22.8"/>
    <property type="match status" value="1"/>
</dbReference>
<dbReference type="EMBL" id="JACGWL010000002">
    <property type="protein sequence ID" value="KAK4407940.1"/>
    <property type="molecule type" value="Genomic_DNA"/>
</dbReference>
<organism evidence="1 2">
    <name type="scientific">Sesamum angolense</name>
    <dbReference type="NCBI Taxonomy" id="2727404"/>
    <lineage>
        <taxon>Eukaryota</taxon>
        <taxon>Viridiplantae</taxon>
        <taxon>Streptophyta</taxon>
        <taxon>Embryophyta</taxon>
        <taxon>Tracheophyta</taxon>
        <taxon>Spermatophyta</taxon>
        <taxon>Magnoliopsida</taxon>
        <taxon>eudicotyledons</taxon>
        <taxon>Gunneridae</taxon>
        <taxon>Pentapetalae</taxon>
        <taxon>asterids</taxon>
        <taxon>lamiids</taxon>
        <taxon>Lamiales</taxon>
        <taxon>Pedaliaceae</taxon>
        <taxon>Sesamum</taxon>
    </lineage>
</organism>
<sequence>MNRRDPIEQYYVPFLSGMQLYIDPSKPSSQLRDVCWLAEDGGQLANQVVHIEHLDTSVLPPMLPVLSSMSLVACPKGPHGESDAELHRLPSISGSIDPEADRRAKTVSDLNIQRLNMLSRGKKFVKGSSGSEADIANSPGRTLFQFLEHEQPHNRRPLTDKVTPPQFHAANTRTVSGIVDPTPKFSLPVFGLASYKLKGSIVSSCGPQECEQENSLSQSAGNWI</sequence>
<reference evidence="1" key="1">
    <citation type="submission" date="2020-06" db="EMBL/GenBank/DDBJ databases">
        <authorList>
            <person name="Li T."/>
            <person name="Hu X."/>
            <person name="Zhang T."/>
            <person name="Song X."/>
            <person name="Zhang H."/>
            <person name="Dai N."/>
            <person name="Sheng W."/>
            <person name="Hou X."/>
            <person name="Wei L."/>
        </authorList>
    </citation>
    <scope>NUCLEOTIDE SEQUENCE</scope>
    <source>
        <strain evidence="1">K16</strain>
        <tissue evidence="1">Leaf</tissue>
    </source>
</reference>
<dbReference type="Pfam" id="PF05623">
    <property type="entry name" value="DUF789"/>
    <property type="match status" value="1"/>
</dbReference>
<name>A0AAE1X9X6_9LAMI</name>
<reference evidence="1" key="2">
    <citation type="journal article" date="2024" name="Plant">
        <title>Genomic evolution and insights into agronomic trait innovations of Sesamum species.</title>
        <authorList>
            <person name="Miao H."/>
            <person name="Wang L."/>
            <person name="Qu L."/>
            <person name="Liu H."/>
            <person name="Sun Y."/>
            <person name="Le M."/>
            <person name="Wang Q."/>
            <person name="Wei S."/>
            <person name="Zheng Y."/>
            <person name="Lin W."/>
            <person name="Duan Y."/>
            <person name="Cao H."/>
            <person name="Xiong S."/>
            <person name="Wang X."/>
            <person name="Wei L."/>
            <person name="Li C."/>
            <person name="Ma Q."/>
            <person name="Ju M."/>
            <person name="Zhao R."/>
            <person name="Li G."/>
            <person name="Mu C."/>
            <person name="Tian Q."/>
            <person name="Mei H."/>
            <person name="Zhang T."/>
            <person name="Gao T."/>
            <person name="Zhang H."/>
        </authorList>
    </citation>
    <scope>NUCLEOTIDE SEQUENCE</scope>
    <source>
        <strain evidence="1">K16</strain>
    </source>
</reference>
<evidence type="ECO:0000313" key="1">
    <source>
        <dbReference type="EMBL" id="KAK4407940.1"/>
    </source>
</evidence>
<dbReference type="AlphaFoldDB" id="A0AAE1X9X6"/>
<proteinExistence type="predicted"/>
<accession>A0AAE1X9X6</accession>
<keyword evidence="2" id="KW-1185">Reference proteome</keyword>
<dbReference type="PANTHER" id="PTHR31343:SF4">
    <property type="entry name" value="DUF789 DOMAIN-CONTAINING PROTEIN"/>
    <property type="match status" value="1"/>
</dbReference>
<evidence type="ECO:0000313" key="2">
    <source>
        <dbReference type="Proteomes" id="UP001289374"/>
    </source>
</evidence>
<dbReference type="InterPro" id="IPR008507">
    <property type="entry name" value="DUF789"/>
</dbReference>
<protein>
    <submittedName>
        <fullName evidence="1">Uncharacterized protein</fullName>
    </submittedName>
</protein>
<dbReference type="Proteomes" id="UP001289374">
    <property type="component" value="Unassembled WGS sequence"/>
</dbReference>
<gene>
    <name evidence="1" type="ORF">Sango_0375000</name>
</gene>